<dbReference type="PANTHER" id="PTHR31377">
    <property type="entry name" value="AGMATINE DEIMINASE-RELATED"/>
    <property type="match status" value="1"/>
</dbReference>
<comment type="caution">
    <text evidence="3">The sequence shown here is derived from an EMBL/GenBank/DDBJ whole genome shotgun (WGS) entry which is preliminary data.</text>
</comment>
<accession>A0A0W8G550</accession>
<dbReference type="SUPFAM" id="SSF55909">
    <property type="entry name" value="Pentein"/>
    <property type="match status" value="1"/>
</dbReference>
<dbReference type="GO" id="GO:0047632">
    <property type="term" value="F:agmatine deiminase activity"/>
    <property type="evidence" value="ECO:0007669"/>
    <property type="project" value="UniProtKB-EC"/>
</dbReference>
<organism evidence="3">
    <name type="scientific">hydrocarbon metagenome</name>
    <dbReference type="NCBI Taxonomy" id="938273"/>
    <lineage>
        <taxon>unclassified sequences</taxon>
        <taxon>metagenomes</taxon>
        <taxon>ecological metagenomes</taxon>
    </lineage>
</organism>
<evidence type="ECO:0000313" key="3">
    <source>
        <dbReference type="EMBL" id="KUG28292.1"/>
    </source>
</evidence>
<dbReference type="GO" id="GO:0004668">
    <property type="term" value="F:protein-arginine deiminase activity"/>
    <property type="evidence" value="ECO:0007669"/>
    <property type="project" value="InterPro"/>
</dbReference>
<name>A0A0W8G550_9ZZZZ</name>
<dbReference type="GO" id="GO:0009446">
    <property type="term" value="P:putrescine biosynthetic process"/>
    <property type="evidence" value="ECO:0007669"/>
    <property type="project" value="InterPro"/>
</dbReference>
<feature type="region of interest" description="Disordered" evidence="2">
    <location>
        <begin position="1"/>
        <end position="24"/>
    </location>
</feature>
<dbReference type="PANTHER" id="PTHR31377:SF0">
    <property type="entry name" value="AGMATINE DEIMINASE-RELATED"/>
    <property type="match status" value="1"/>
</dbReference>
<proteinExistence type="predicted"/>
<dbReference type="InterPro" id="IPR007466">
    <property type="entry name" value="Peptidyl-Arg-deiminase_porph"/>
</dbReference>
<gene>
    <name evidence="3" type="ORF">ASZ90_001837</name>
</gene>
<dbReference type="EMBL" id="LNQE01000236">
    <property type="protein sequence ID" value="KUG28292.1"/>
    <property type="molecule type" value="Genomic_DNA"/>
</dbReference>
<evidence type="ECO:0000256" key="2">
    <source>
        <dbReference type="SAM" id="MobiDB-lite"/>
    </source>
</evidence>
<sequence>MPNKHTSLTGPDMKNVTAPPQQRKRLPAEFDPQRAVWLGWPHNPGDWPGKFAAVKWAFAEMIRILSRTQPVRLLAGGGRRAEAIRMLTDSGADMSHVELIPMDLDRNWTRDILPFFVRTPGSAAVADGDAPQAFPGGWPNASPRLTAVRFAFNGWGKYPNHRKDLAAGPLVARHLGLAVDEPVFAGRHVVLEGGAVDGNGRGDLLATEECLLDQTAQVRNPGLGRTDYEAVFAAHLGVEKTIWLGRGIAGDDTHGHVDDFCRFVGPDTVVLCREDDASDVNHRVLAENRERLSGARLASGARLTVIDLPMPRPLAYKGVRLPASYANFYIGNHVVLVPTFNDPGDRKALSIVADCFPGRDVHGIHAVELAWGFGAVHCLTHEEPTGQG</sequence>
<dbReference type="EC" id="3.5.3.12" evidence="3"/>
<evidence type="ECO:0000256" key="1">
    <source>
        <dbReference type="ARBA" id="ARBA00022801"/>
    </source>
</evidence>
<keyword evidence="1 3" id="KW-0378">Hydrolase</keyword>
<dbReference type="Pfam" id="PF04371">
    <property type="entry name" value="PAD_porph"/>
    <property type="match status" value="1"/>
</dbReference>
<protein>
    <submittedName>
        <fullName evidence="3">Agmatine deiminase</fullName>
        <ecNumber evidence="3">3.5.3.12</ecNumber>
    </submittedName>
</protein>
<dbReference type="Gene3D" id="3.75.10.10">
    <property type="entry name" value="L-arginine/glycine Amidinotransferase, Chain A"/>
    <property type="match status" value="1"/>
</dbReference>
<reference evidence="3" key="1">
    <citation type="journal article" date="2015" name="Proc. Natl. Acad. Sci. U.S.A.">
        <title>Networks of energetic and metabolic interactions define dynamics in microbial communities.</title>
        <authorList>
            <person name="Embree M."/>
            <person name="Liu J.K."/>
            <person name="Al-Bassam M.M."/>
            <person name="Zengler K."/>
        </authorList>
    </citation>
    <scope>NUCLEOTIDE SEQUENCE</scope>
</reference>
<dbReference type="AlphaFoldDB" id="A0A0W8G550"/>